<feature type="domain" description="NAD-dependent epimerase/dehydratase" evidence="2">
    <location>
        <begin position="17"/>
        <end position="224"/>
    </location>
</feature>
<dbReference type="Gene3D" id="3.40.50.720">
    <property type="entry name" value="NAD(P)-binding Rossmann-like Domain"/>
    <property type="match status" value="1"/>
</dbReference>
<dbReference type="OrthoDB" id="9801773at2"/>
<gene>
    <name evidence="4" type="ORF">FF011L_21040</name>
</gene>
<dbReference type="NCBIfam" id="TIGR01777">
    <property type="entry name" value="yfcH"/>
    <property type="match status" value="1"/>
</dbReference>
<feature type="domain" description="DUF1731" evidence="3">
    <location>
        <begin position="260"/>
        <end position="307"/>
    </location>
</feature>
<organism evidence="4 5">
    <name type="scientific">Roseimaritima multifibrata</name>
    <dbReference type="NCBI Taxonomy" id="1930274"/>
    <lineage>
        <taxon>Bacteria</taxon>
        <taxon>Pseudomonadati</taxon>
        <taxon>Planctomycetota</taxon>
        <taxon>Planctomycetia</taxon>
        <taxon>Pirellulales</taxon>
        <taxon>Pirellulaceae</taxon>
        <taxon>Roseimaritima</taxon>
    </lineage>
</organism>
<dbReference type="KEGG" id="rml:FF011L_21040"/>
<dbReference type="PANTHER" id="PTHR11092:SF0">
    <property type="entry name" value="EPIMERASE FAMILY PROTEIN SDR39U1"/>
    <property type="match status" value="1"/>
</dbReference>
<proteinExistence type="inferred from homology"/>
<dbReference type="Pfam" id="PF08338">
    <property type="entry name" value="DUF1731"/>
    <property type="match status" value="1"/>
</dbReference>
<dbReference type="EMBL" id="CP036262">
    <property type="protein sequence ID" value="QDS93341.1"/>
    <property type="molecule type" value="Genomic_DNA"/>
</dbReference>
<dbReference type="CDD" id="cd05242">
    <property type="entry name" value="SDR_a8"/>
    <property type="match status" value="1"/>
</dbReference>
<dbReference type="PANTHER" id="PTHR11092">
    <property type="entry name" value="SUGAR NUCLEOTIDE EPIMERASE RELATED"/>
    <property type="match status" value="1"/>
</dbReference>
<sequence>MPNTIPIPIPNHPPLRIAISGASGLVGSRLTDLLQQNGHHVDRLVRGKTDQDDEIAIWEEKFEESKLDGLNAVIHLAGKPIADKRWTDEVKEQIRDSRIEKTRLLCHRLAAMKTPKPATLLCASASGIYGEGGEQSLTEESPAGEGFLATVGKQWEEACQPAVEAGIRVVHLRFGILLSPAGGALEKMLLPARLCGGRLGSGRQWWSWLAMDDALAAIAHCLFNDEIDGPVNFVSPSPVRNAEFAETLGKVLGRPAIFPAPAFALRIALGEMADALLLNSQKIVPKKLQATGYSFLYPELEPALRHLLKR</sequence>
<evidence type="ECO:0000313" key="5">
    <source>
        <dbReference type="Proteomes" id="UP000320672"/>
    </source>
</evidence>
<comment type="similarity">
    <text evidence="1">Belongs to the NAD(P)-dependent epimerase/dehydratase family. SDR39U1 subfamily.</text>
</comment>
<dbReference type="RefSeq" id="WP_145351525.1">
    <property type="nucleotide sequence ID" value="NZ_CP036262.1"/>
</dbReference>
<evidence type="ECO:0000313" key="4">
    <source>
        <dbReference type="EMBL" id="QDS93341.1"/>
    </source>
</evidence>
<accession>A0A517MEM9</accession>
<dbReference type="SUPFAM" id="SSF51735">
    <property type="entry name" value="NAD(P)-binding Rossmann-fold domains"/>
    <property type="match status" value="1"/>
</dbReference>
<dbReference type="InterPro" id="IPR010099">
    <property type="entry name" value="SDR39U1"/>
</dbReference>
<name>A0A517MEM9_9BACT</name>
<dbReference type="InterPro" id="IPR001509">
    <property type="entry name" value="Epimerase_deHydtase"/>
</dbReference>
<dbReference type="InterPro" id="IPR036291">
    <property type="entry name" value="NAD(P)-bd_dom_sf"/>
</dbReference>
<evidence type="ECO:0000259" key="2">
    <source>
        <dbReference type="Pfam" id="PF01370"/>
    </source>
</evidence>
<evidence type="ECO:0000256" key="1">
    <source>
        <dbReference type="ARBA" id="ARBA00009353"/>
    </source>
</evidence>
<dbReference type="AlphaFoldDB" id="A0A517MEM9"/>
<keyword evidence="5" id="KW-1185">Reference proteome</keyword>
<protein>
    <submittedName>
        <fullName evidence="4">Epimerase family protein</fullName>
    </submittedName>
</protein>
<reference evidence="4 5" key="1">
    <citation type="submission" date="2019-02" db="EMBL/GenBank/DDBJ databases">
        <title>Deep-cultivation of Planctomycetes and their phenomic and genomic characterization uncovers novel biology.</title>
        <authorList>
            <person name="Wiegand S."/>
            <person name="Jogler M."/>
            <person name="Boedeker C."/>
            <person name="Pinto D."/>
            <person name="Vollmers J."/>
            <person name="Rivas-Marin E."/>
            <person name="Kohn T."/>
            <person name="Peeters S.H."/>
            <person name="Heuer A."/>
            <person name="Rast P."/>
            <person name="Oberbeckmann S."/>
            <person name="Bunk B."/>
            <person name="Jeske O."/>
            <person name="Meyerdierks A."/>
            <person name="Storesund J.E."/>
            <person name="Kallscheuer N."/>
            <person name="Luecker S."/>
            <person name="Lage O.M."/>
            <person name="Pohl T."/>
            <person name="Merkel B.J."/>
            <person name="Hornburger P."/>
            <person name="Mueller R.-W."/>
            <person name="Bruemmer F."/>
            <person name="Labrenz M."/>
            <person name="Spormann A.M."/>
            <person name="Op den Camp H."/>
            <person name="Overmann J."/>
            <person name="Amann R."/>
            <person name="Jetten M.S.M."/>
            <person name="Mascher T."/>
            <person name="Medema M.H."/>
            <person name="Devos D.P."/>
            <person name="Kaster A.-K."/>
            <person name="Ovreas L."/>
            <person name="Rohde M."/>
            <person name="Galperin M.Y."/>
            <person name="Jogler C."/>
        </authorList>
    </citation>
    <scope>NUCLEOTIDE SEQUENCE [LARGE SCALE GENOMIC DNA]</scope>
    <source>
        <strain evidence="4 5">FF011L</strain>
    </source>
</reference>
<dbReference type="Pfam" id="PF01370">
    <property type="entry name" value="Epimerase"/>
    <property type="match status" value="1"/>
</dbReference>
<dbReference type="Proteomes" id="UP000320672">
    <property type="component" value="Chromosome"/>
</dbReference>
<evidence type="ECO:0000259" key="3">
    <source>
        <dbReference type="Pfam" id="PF08338"/>
    </source>
</evidence>
<dbReference type="InterPro" id="IPR013549">
    <property type="entry name" value="DUF1731"/>
</dbReference>